<organism evidence="2 3">
    <name type="scientific">Candidatus Buchananbacteria bacterium RBG_13_39_9</name>
    <dbReference type="NCBI Taxonomy" id="1797531"/>
    <lineage>
        <taxon>Bacteria</taxon>
        <taxon>Candidatus Buchananiibacteriota</taxon>
    </lineage>
</organism>
<evidence type="ECO:0000256" key="1">
    <source>
        <dbReference type="SAM" id="Phobius"/>
    </source>
</evidence>
<evidence type="ECO:0000313" key="2">
    <source>
        <dbReference type="EMBL" id="OGY41545.1"/>
    </source>
</evidence>
<comment type="caution">
    <text evidence="2">The sequence shown here is derived from an EMBL/GenBank/DDBJ whole genome shotgun (WGS) entry which is preliminary data.</text>
</comment>
<feature type="transmembrane region" description="Helical" evidence="1">
    <location>
        <begin position="34"/>
        <end position="54"/>
    </location>
</feature>
<keyword evidence="1" id="KW-0812">Transmembrane</keyword>
<proteinExistence type="predicted"/>
<feature type="transmembrane region" description="Helical" evidence="1">
    <location>
        <begin position="6"/>
        <end position="22"/>
    </location>
</feature>
<accession>A0A1G1XN45</accession>
<reference evidence="2 3" key="1">
    <citation type="journal article" date="2016" name="Nat. Commun.">
        <title>Thousands of microbial genomes shed light on interconnected biogeochemical processes in an aquifer system.</title>
        <authorList>
            <person name="Anantharaman K."/>
            <person name="Brown C.T."/>
            <person name="Hug L.A."/>
            <person name="Sharon I."/>
            <person name="Castelle C.J."/>
            <person name="Probst A.J."/>
            <person name="Thomas B.C."/>
            <person name="Singh A."/>
            <person name="Wilkins M.J."/>
            <person name="Karaoz U."/>
            <person name="Brodie E.L."/>
            <person name="Williams K.H."/>
            <person name="Hubbard S.S."/>
            <person name="Banfield J.F."/>
        </authorList>
    </citation>
    <scope>NUCLEOTIDE SEQUENCE [LARGE SCALE GENOMIC DNA]</scope>
</reference>
<dbReference type="AlphaFoldDB" id="A0A1G1XN45"/>
<keyword evidence="1" id="KW-1133">Transmembrane helix</keyword>
<gene>
    <name evidence="2" type="ORF">A2Y67_00030</name>
</gene>
<sequence>MPAIMGGIIGIIVWAGIILLFPKETNRRQRLGAALLGAAFGSLITALSTIITYLEYLSK</sequence>
<dbReference type="EMBL" id="MHIA01000026">
    <property type="protein sequence ID" value="OGY41545.1"/>
    <property type="molecule type" value="Genomic_DNA"/>
</dbReference>
<keyword evidence="1" id="KW-0472">Membrane</keyword>
<name>A0A1G1XN45_9BACT</name>
<protein>
    <submittedName>
        <fullName evidence="2">Uncharacterized protein</fullName>
    </submittedName>
</protein>
<evidence type="ECO:0000313" key="3">
    <source>
        <dbReference type="Proteomes" id="UP000176260"/>
    </source>
</evidence>
<dbReference type="Proteomes" id="UP000176260">
    <property type="component" value="Unassembled WGS sequence"/>
</dbReference>